<keyword evidence="5" id="KW-1185">Reference proteome</keyword>
<evidence type="ECO:0000256" key="2">
    <source>
        <dbReference type="SAM" id="Phobius"/>
    </source>
</evidence>
<feature type="transmembrane region" description="Helical" evidence="2">
    <location>
        <begin position="167"/>
        <end position="188"/>
    </location>
</feature>
<dbReference type="InterPro" id="IPR018253">
    <property type="entry name" value="DnaJ_domain_CS"/>
</dbReference>
<reference evidence="5" key="1">
    <citation type="journal article" date="2017" name="Nat. Microbiol.">
        <title>Global analysis of biosynthetic gene clusters reveals vast potential of secondary metabolite production in Penicillium species.</title>
        <authorList>
            <person name="Nielsen J.C."/>
            <person name="Grijseels S."/>
            <person name="Prigent S."/>
            <person name="Ji B."/>
            <person name="Dainat J."/>
            <person name="Nielsen K.F."/>
            <person name="Frisvad J.C."/>
            <person name="Workman M."/>
            <person name="Nielsen J."/>
        </authorList>
    </citation>
    <scope>NUCLEOTIDE SEQUENCE [LARGE SCALE GENOMIC DNA]</scope>
    <source>
        <strain evidence="5">IBT 31811</strain>
    </source>
</reference>
<keyword evidence="2" id="KW-0812">Transmembrane</keyword>
<dbReference type="EMBL" id="MDYN01000014">
    <property type="protein sequence ID" value="OQD84083.1"/>
    <property type="molecule type" value="Genomic_DNA"/>
</dbReference>
<dbReference type="PRINTS" id="PR00625">
    <property type="entry name" value="JDOMAIN"/>
</dbReference>
<protein>
    <recommendedName>
        <fullName evidence="3">J domain-containing protein</fullName>
    </recommendedName>
</protein>
<feature type="domain" description="J" evidence="3">
    <location>
        <begin position="46"/>
        <end position="116"/>
    </location>
</feature>
<keyword evidence="2" id="KW-1133">Transmembrane helix</keyword>
<dbReference type="PANTHER" id="PTHR44145:SF3">
    <property type="entry name" value="DNAJ HOMOLOG SUBFAMILY A MEMBER 3, MITOCHONDRIAL"/>
    <property type="match status" value="1"/>
</dbReference>
<evidence type="ECO:0000313" key="4">
    <source>
        <dbReference type="EMBL" id="OQD84083.1"/>
    </source>
</evidence>
<dbReference type="Gene3D" id="1.10.287.110">
    <property type="entry name" value="DnaJ domain"/>
    <property type="match status" value="1"/>
</dbReference>
<dbReference type="InterPro" id="IPR051938">
    <property type="entry name" value="Apopto_cytoskel_mod"/>
</dbReference>
<sequence length="253" mass="29589">MYRVASIRSLKLISKSTHFPHTTSDVSKCKRNCTSCAPWPSTNALTPYDILGTRRGQKYQKARYYDLVKAYHPDLSMATISQGLSKDERVERYRLIVAAHEILSDPQKRTAYDVYGIGWGVQPDRYQWSDTSPSPFMNRRRTYNWQYEDHTSPEFDIWDFLSTHKHVIRLVAVILIFGDVCLFLVTLLKAEVELERLNIELRKLMLHRQQRSLDAPSKLLQLERFFLRRDPSGMGLFPGEESSYREVLPLCMH</sequence>
<comment type="caution">
    <text evidence="4">The sequence shown here is derived from an EMBL/GenBank/DDBJ whole genome shotgun (WGS) entry which is preliminary data.</text>
</comment>
<dbReference type="Proteomes" id="UP000191672">
    <property type="component" value="Unassembled WGS sequence"/>
</dbReference>
<dbReference type="PROSITE" id="PS50076">
    <property type="entry name" value="DNAJ_2"/>
    <property type="match status" value="1"/>
</dbReference>
<dbReference type="InterPro" id="IPR001623">
    <property type="entry name" value="DnaJ_domain"/>
</dbReference>
<organism evidence="4 5">
    <name type="scientific">Penicillium antarcticum</name>
    <dbReference type="NCBI Taxonomy" id="416450"/>
    <lineage>
        <taxon>Eukaryota</taxon>
        <taxon>Fungi</taxon>
        <taxon>Dikarya</taxon>
        <taxon>Ascomycota</taxon>
        <taxon>Pezizomycotina</taxon>
        <taxon>Eurotiomycetes</taxon>
        <taxon>Eurotiomycetidae</taxon>
        <taxon>Eurotiales</taxon>
        <taxon>Aspergillaceae</taxon>
        <taxon>Penicillium</taxon>
    </lineage>
</organism>
<proteinExistence type="predicted"/>
<evidence type="ECO:0000259" key="3">
    <source>
        <dbReference type="PROSITE" id="PS50076"/>
    </source>
</evidence>
<dbReference type="InterPro" id="IPR036869">
    <property type="entry name" value="J_dom_sf"/>
</dbReference>
<dbReference type="PROSITE" id="PS00636">
    <property type="entry name" value="DNAJ_1"/>
    <property type="match status" value="1"/>
</dbReference>
<dbReference type="AlphaFoldDB" id="A0A1V6Q493"/>
<name>A0A1V6Q493_9EURO</name>
<keyword evidence="1" id="KW-0143">Chaperone</keyword>
<dbReference type="Pfam" id="PF00226">
    <property type="entry name" value="DnaJ"/>
    <property type="match status" value="1"/>
</dbReference>
<keyword evidence="2" id="KW-0472">Membrane</keyword>
<dbReference type="STRING" id="416450.A0A1V6Q493"/>
<dbReference type="CDD" id="cd06257">
    <property type="entry name" value="DnaJ"/>
    <property type="match status" value="1"/>
</dbReference>
<dbReference type="SUPFAM" id="SSF46565">
    <property type="entry name" value="Chaperone J-domain"/>
    <property type="match status" value="1"/>
</dbReference>
<dbReference type="PANTHER" id="PTHR44145">
    <property type="entry name" value="DNAJ HOMOLOG SUBFAMILY A MEMBER 3, MITOCHONDRIAL"/>
    <property type="match status" value="1"/>
</dbReference>
<evidence type="ECO:0000313" key="5">
    <source>
        <dbReference type="Proteomes" id="UP000191672"/>
    </source>
</evidence>
<evidence type="ECO:0000256" key="1">
    <source>
        <dbReference type="ARBA" id="ARBA00023186"/>
    </source>
</evidence>
<accession>A0A1V6Q493</accession>
<dbReference type="SMART" id="SM00271">
    <property type="entry name" value="DnaJ"/>
    <property type="match status" value="1"/>
</dbReference>
<gene>
    <name evidence="4" type="ORF">PENANT_c014G07372</name>
</gene>